<protein>
    <submittedName>
        <fullName evidence="2">Uncharacterized protein</fullName>
    </submittedName>
</protein>
<feature type="compositionally biased region" description="Gly residues" evidence="1">
    <location>
        <begin position="74"/>
        <end position="87"/>
    </location>
</feature>
<evidence type="ECO:0000313" key="3">
    <source>
        <dbReference type="Proteomes" id="UP000777482"/>
    </source>
</evidence>
<feature type="non-terminal residue" evidence="2">
    <location>
        <position position="87"/>
    </location>
</feature>
<dbReference type="EMBL" id="PUHQ01000069">
    <property type="protein sequence ID" value="KAG0658237.1"/>
    <property type="molecule type" value="Genomic_DNA"/>
</dbReference>
<evidence type="ECO:0000313" key="2">
    <source>
        <dbReference type="EMBL" id="KAG0658237.1"/>
    </source>
</evidence>
<keyword evidence="3" id="KW-1185">Reference proteome</keyword>
<dbReference type="AlphaFoldDB" id="A0A9P6VX20"/>
<gene>
    <name evidence="2" type="ORF">C6P46_005896</name>
</gene>
<dbReference type="Proteomes" id="UP000777482">
    <property type="component" value="Unassembled WGS sequence"/>
</dbReference>
<feature type="region of interest" description="Disordered" evidence="1">
    <location>
        <begin position="1"/>
        <end position="87"/>
    </location>
</feature>
<comment type="caution">
    <text evidence="2">The sequence shown here is derived from an EMBL/GenBank/DDBJ whole genome shotgun (WGS) entry which is preliminary data.</text>
</comment>
<name>A0A9P6VX20_RHOMI</name>
<evidence type="ECO:0000256" key="1">
    <source>
        <dbReference type="SAM" id="MobiDB-lite"/>
    </source>
</evidence>
<reference evidence="2 3" key="1">
    <citation type="submission" date="2020-11" db="EMBL/GenBank/DDBJ databases">
        <title>Kefir isolates.</title>
        <authorList>
            <person name="Marcisauskas S."/>
            <person name="Kim Y."/>
            <person name="Blasche S."/>
        </authorList>
    </citation>
    <scope>NUCLEOTIDE SEQUENCE [LARGE SCALE GENOMIC DNA]</scope>
    <source>
        <strain evidence="2 3">KR</strain>
    </source>
</reference>
<sequence length="87" mass="9398">SHLRPAPTLGREPDPRPSRHPRQRPRPIRSTRPRFLRTEPRRVQVGHRSGVDATPGGVAGAVERGVREGLSTREGGGARRGGRGGAI</sequence>
<feature type="compositionally biased region" description="Basic residues" evidence="1">
    <location>
        <begin position="18"/>
        <end position="35"/>
    </location>
</feature>
<organism evidence="2 3">
    <name type="scientific">Rhodotorula mucilaginosa</name>
    <name type="common">Yeast</name>
    <name type="synonym">Rhodotorula rubra</name>
    <dbReference type="NCBI Taxonomy" id="5537"/>
    <lineage>
        <taxon>Eukaryota</taxon>
        <taxon>Fungi</taxon>
        <taxon>Dikarya</taxon>
        <taxon>Basidiomycota</taxon>
        <taxon>Pucciniomycotina</taxon>
        <taxon>Microbotryomycetes</taxon>
        <taxon>Sporidiobolales</taxon>
        <taxon>Sporidiobolaceae</taxon>
        <taxon>Rhodotorula</taxon>
    </lineage>
</organism>
<proteinExistence type="predicted"/>
<accession>A0A9P6VX20</accession>
<feature type="non-terminal residue" evidence="2">
    <location>
        <position position="1"/>
    </location>
</feature>